<dbReference type="Gene3D" id="3.20.20.70">
    <property type="entry name" value="Aldolase class I"/>
    <property type="match status" value="1"/>
</dbReference>
<evidence type="ECO:0000256" key="4">
    <source>
        <dbReference type="ARBA" id="ARBA00023270"/>
    </source>
</evidence>
<evidence type="ECO:0000256" key="5">
    <source>
        <dbReference type="HAMAP-Rule" id="MF_00214"/>
    </source>
</evidence>
<comment type="pathway">
    <text evidence="5">Metabolic intermediate biosynthesis; chorismate biosynthesis; chorismate from D-erythrose 4-phosphate and phosphoenolpyruvate: step 3/7.</text>
</comment>
<comment type="caution">
    <text evidence="5">Lacks conserved residue(s) required for the propagation of feature annotation.</text>
</comment>
<dbReference type="EMBL" id="JQBL01000014">
    <property type="protein sequence ID" value="KRN50076.1"/>
    <property type="molecule type" value="Genomic_DNA"/>
</dbReference>
<evidence type="ECO:0000256" key="3">
    <source>
        <dbReference type="ARBA" id="ARBA00023239"/>
    </source>
</evidence>
<dbReference type="InterPro" id="IPR001381">
    <property type="entry name" value="DHquinase_I"/>
</dbReference>
<comment type="function">
    <text evidence="5">Involved in the third step of the chorismate pathway, which leads to the biosynthesis of aromatic amino acids. Catalyzes the cis-dehydration of 3-dehydroquinate (DHQ) and introduces the first double bond of the aromatic ring to yield 3-dehydroshikimate.</text>
</comment>
<comment type="subunit">
    <text evidence="5">Homodimer.</text>
</comment>
<dbReference type="UniPathway" id="UPA00053">
    <property type="reaction ID" value="UER00086"/>
</dbReference>
<keyword evidence="3 5" id="KW-0456">Lyase</keyword>
<sequence>MPVIDKKLKVKNIVFGEGIPKICIPVTEKTAKDILETVKGYETHDGWDVLEVRLDYFEYYEDIDEVISLLKDIRQVTSRLVLATIRTIEEGGRVAVGPDTYLDHLKAMCESGCIDLVDIELTKGNSCVTQCVYAAHANDVVAIISKHDFNETPDNYTMKKYLRKMDDLGGDILKLAVMPHNKADVIRVLEVTDEVNNDVEPLLITISMGYLGSITRVSGESYGSVMTFATIGKESAPGQIPLDQMIKTLHTLHND</sequence>
<keyword evidence="2 5" id="KW-0057">Aromatic amino acid biosynthesis</keyword>
<keyword evidence="4 5" id="KW-0704">Schiff base</keyword>
<evidence type="ECO:0000256" key="1">
    <source>
        <dbReference type="ARBA" id="ARBA00001864"/>
    </source>
</evidence>
<evidence type="ECO:0000256" key="2">
    <source>
        <dbReference type="ARBA" id="ARBA00023141"/>
    </source>
</evidence>
<evidence type="ECO:0000313" key="7">
    <source>
        <dbReference type="Proteomes" id="UP000051841"/>
    </source>
</evidence>
<feature type="binding site" evidence="5">
    <location>
        <position position="86"/>
    </location>
    <ligand>
        <name>3-dehydroquinate</name>
        <dbReference type="ChEBI" id="CHEBI:32364"/>
    </ligand>
</feature>
<dbReference type="Proteomes" id="UP000051841">
    <property type="component" value="Unassembled WGS sequence"/>
</dbReference>
<keyword evidence="5" id="KW-0028">Amino-acid biosynthesis</keyword>
<dbReference type="FunFam" id="3.20.20.70:FF:000047">
    <property type="entry name" value="3-dehydroquinate dehydratase"/>
    <property type="match status" value="1"/>
</dbReference>
<dbReference type="RefSeq" id="WP_031589376.1">
    <property type="nucleotide sequence ID" value="NZ_JNKN01000018.1"/>
</dbReference>
<comment type="catalytic activity">
    <reaction evidence="1 5">
        <text>3-dehydroquinate = 3-dehydroshikimate + H2O</text>
        <dbReference type="Rhea" id="RHEA:21096"/>
        <dbReference type="ChEBI" id="CHEBI:15377"/>
        <dbReference type="ChEBI" id="CHEBI:16630"/>
        <dbReference type="ChEBI" id="CHEBI:32364"/>
        <dbReference type="EC" id="4.2.1.10"/>
    </reaction>
</comment>
<comment type="similarity">
    <text evidence="5">Belongs to the type-I 3-dehydroquinase family.</text>
</comment>
<dbReference type="PANTHER" id="PTHR43699">
    <property type="entry name" value="3-DEHYDROQUINATE DEHYDRATASE"/>
    <property type="match status" value="1"/>
</dbReference>
<dbReference type="InterPro" id="IPR013785">
    <property type="entry name" value="Aldolase_TIM"/>
</dbReference>
<name>A0A0R2HJG0_9FIRM</name>
<dbReference type="NCBIfam" id="TIGR01093">
    <property type="entry name" value="aroD"/>
    <property type="match status" value="1"/>
</dbReference>
<dbReference type="GO" id="GO:0008652">
    <property type="term" value="P:amino acid biosynthetic process"/>
    <property type="evidence" value="ECO:0007669"/>
    <property type="project" value="UniProtKB-KW"/>
</dbReference>
<dbReference type="PATRIC" id="fig|1410657.5.peg.454"/>
<dbReference type="Pfam" id="PF01487">
    <property type="entry name" value="DHquinase_I"/>
    <property type="match status" value="1"/>
</dbReference>
<dbReference type="GO" id="GO:0009073">
    <property type="term" value="P:aromatic amino acid family biosynthetic process"/>
    <property type="evidence" value="ECO:0007669"/>
    <property type="project" value="UniProtKB-KW"/>
</dbReference>
<feature type="active site" description="Schiff-base intermediate with substrate" evidence="5">
    <location>
        <position position="174"/>
    </location>
</feature>
<evidence type="ECO:0000313" key="6">
    <source>
        <dbReference type="EMBL" id="KRN50076.1"/>
    </source>
</evidence>
<dbReference type="EC" id="4.2.1.10" evidence="5"/>
<dbReference type="PANTHER" id="PTHR43699:SF1">
    <property type="entry name" value="3-DEHYDROQUINATE DEHYDRATASE"/>
    <property type="match status" value="1"/>
</dbReference>
<keyword evidence="7" id="KW-1185">Reference proteome</keyword>
<feature type="active site" description="Proton donor/acceptor" evidence="5">
    <location>
        <position position="147"/>
    </location>
</feature>
<organism evidence="6 7">
    <name type="scientific">Kandleria vitulina DSM 20405</name>
    <dbReference type="NCBI Taxonomy" id="1410657"/>
    <lineage>
        <taxon>Bacteria</taxon>
        <taxon>Bacillati</taxon>
        <taxon>Bacillota</taxon>
        <taxon>Erysipelotrichia</taxon>
        <taxon>Erysipelotrichales</taxon>
        <taxon>Coprobacillaceae</taxon>
        <taxon>Kandleria</taxon>
    </lineage>
</organism>
<accession>A0A0R2HJG0</accession>
<feature type="binding site" evidence="5">
    <location>
        <position position="235"/>
    </location>
    <ligand>
        <name>3-dehydroquinate</name>
        <dbReference type="ChEBI" id="CHEBI:32364"/>
    </ligand>
</feature>
<dbReference type="GO" id="GO:0003855">
    <property type="term" value="F:3-dehydroquinate dehydratase activity"/>
    <property type="evidence" value="ECO:0007669"/>
    <property type="project" value="UniProtKB-UniRule"/>
</dbReference>
<comment type="caution">
    <text evidence="6">The sequence shown here is derived from an EMBL/GenBank/DDBJ whole genome shotgun (WGS) entry which is preliminary data.</text>
</comment>
<feature type="binding site" evidence="5">
    <location>
        <begin position="51"/>
        <end position="53"/>
    </location>
    <ligand>
        <name>3-dehydroquinate</name>
        <dbReference type="ChEBI" id="CHEBI:32364"/>
    </ligand>
</feature>
<protein>
    <recommendedName>
        <fullName evidence="5">3-dehydroquinate dehydratase</fullName>
        <shortName evidence="5">3-dehydroquinase</shortName>
        <ecNumber evidence="5">4.2.1.10</ecNumber>
    </recommendedName>
    <alternativeName>
        <fullName evidence="5">Type I DHQase</fullName>
    </alternativeName>
    <alternativeName>
        <fullName evidence="5">Type I dehydroquinase</fullName>
        <shortName evidence="5">DHQ1</shortName>
    </alternativeName>
</protein>
<dbReference type="GO" id="GO:0046279">
    <property type="term" value="P:3,4-dihydroxybenzoate biosynthetic process"/>
    <property type="evidence" value="ECO:0007669"/>
    <property type="project" value="TreeGrafter"/>
</dbReference>
<dbReference type="SUPFAM" id="SSF51569">
    <property type="entry name" value="Aldolase"/>
    <property type="match status" value="1"/>
</dbReference>
<feature type="binding site" evidence="5">
    <location>
        <position position="239"/>
    </location>
    <ligand>
        <name>3-dehydroquinate</name>
        <dbReference type="ChEBI" id="CHEBI:32364"/>
    </ligand>
</feature>
<dbReference type="GO" id="GO:0009423">
    <property type="term" value="P:chorismate biosynthetic process"/>
    <property type="evidence" value="ECO:0007669"/>
    <property type="project" value="UniProtKB-UniRule"/>
</dbReference>
<dbReference type="AlphaFoldDB" id="A0A0R2HJG0"/>
<proteinExistence type="inferred from homology"/>
<feature type="binding site" evidence="5">
    <location>
        <position position="216"/>
    </location>
    <ligand>
        <name>3-dehydroquinate</name>
        <dbReference type="ChEBI" id="CHEBI:32364"/>
    </ligand>
</feature>
<dbReference type="CDD" id="cd00502">
    <property type="entry name" value="DHQase_I"/>
    <property type="match status" value="1"/>
</dbReference>
<dbReference type="HAMAP" id="MF_00214">
    <property type="entry name" value="AroD"/>
    <property type="match status" value="1"/>
</dbReference>
<dbReference type="InterPro" id="IPR050146">
    <property type="entry name" value="Type-I_3-dehydroquinase"/>
</dbReference>
<gene>
    <name evidence="5" type="primary">aroD</name>
    <name evidence="6" type="ORF">IV49_GL000426</name>
</gene>
<reference evidence="6 7" key="1">
    <citation type="journal article" date="2015" name="Genome Announc.">
        <title>Expanding the biotechnology potential of lactobacilli through comparative genomics of 213 strains and associated genera.</title>
        <authorList>
            <person name="Sun Z."/>
            <person name="Harris H.M."/>
            <person name="McCann A."/>
            <person name="Guo C."/>
            <person name="Argimon S."/>
            <person name="Zhang W."/>
            <person name="Yang X."/>
            <person name="Jeffery I.B."/>
            <person name="Cooney J.C."/>
            <person name="Kagawa T.F."/>
            <person name="Liu W."/>
            <person name="Song Y."/>
            <person name="Salvetti E."/>
            <person name="Wrobel A."/>
            <person name="Rasinkangas P."/>
            <person name="Parkhill J."/>
            <person name="Rea M.C."/>
            <person name="O'Sullivan O."/>
            <person name="Ritari J."/>
            <person name="Douillard F.P."/>
            <person name="Paul Ross R."/>
            <person name="Yang R."/>
            <person name="Briner A.E."/>
            <person name="Felis G.E."/>
            <person name="de Vos W.M."/>
            <person name="Barrangou R."/>
            <person name="Klaenhammer T.R."/>
            <person name="Caufield P.W."/>
            <person name="Cui Y."/>
            <person name="Zhang H."/>
            <person name="O'Toole P.W."/>
        </authorList>
    </citation>
    <scope>NUCLEOTIDE SEQUENCE [LARGE SCALE GENOMIC DNA]</scope>
    <source>
        <strain evidence="6 7">DSM 20405</strain>
    </source>
</reference>